<reference evidence="1 2" key="1">
    <citation type="submission" date="2021-11" db="EMBL/GenBank/DDBJ databases">
        <title>Whole genome of Geoglobus acetivorans.</title>
        <authorList>
            <person name="Liu D."/>
        </authorList>
    </citation>
    <scope>NUCLEOTIDE SEQUENCE [LARGE SCALE GENOMIC DNA]</scope>
    <source>
        <strain evidence="1 2">SBH6</strain>
    </source>
</reference>
<organism evidence="1 2">
    <name type="scientific">Geoglobus acetivorans</name>
    <dbReference type="NCBI Taxonomy" id="565033"/>
    <lineage>
        <taxon>Archaea</taxon>
        <taxon>Methanobacteriati</taxon>
        <taxon>Methanobacteriota</taxon>
        <taxon>Archaeoglobi</taxon>
        <taxon>Archaeoglobales</taxon>
        <taxon>Archaeoglobaceae</taxon>
        <taxon>Geoglobus</taxon>
    </lineage>
</organism>
<sequence>MNENIWGISLAKFEGDEAILLYGPKSMYLLDLGGKGVVKLYEAKEGYCLTPVEVSDGDGDGRDEVFAALHNETESLFTELEYVNGRLWEKLEVQINAKVFSILSLGSRDFLLGSSAGLYLLKLPK</sequence>
<dbReference type="RefSeq" id="WP_193806591.1">
    <property type="nucleotide sequence ID" value="NZ_CP087714.1"/>
</dbReference>
<evidence type="ECO:0000313" key="1">
    <source>
        <dbReference type="EMBL" id="XAT64012.1"/>
    </source>
</evidence>
<evidence type="ECO:0000313" key="2">
    <source>
        <dbReference type="Proteomes" id="UP001492541"/>
    </source>
</evidence>
<dbReference type="GeneID" id="90448259"/>
<keyword evidence="2" id="KW-1185">Reference proteome</keyword>
<name>A0ABZ3H370_GEOAI</name>
<dbReference type="EMBL" id="CP087714">
    <property type="protein sequence ID" value="XAT64012.1"/>
    <property type="molecule type" value="Genomic_DNA"/>
</dbReference>
<dbReference type="Proteomes" id="UP001492541">
    <property type="component" value="Chromosome"/>
</dbReference>
<accession>A0ABZ3H370</accession>
<gene>
    <name evidence="1" type="ORF">LPQ35_01205</name>
</gene>
<protein>
    <submittedName>
        <fullName evidence="1">Uncharacterized protein</fullName>
    </submittedName>
</protein>
<proteinExistence type="predicted"/>